<dbReference type="AlphaFoldDB" id="A0A6A3TIT4"/>
<gene>
    <name evidence="10" type="ORF">PF001_g14332</name>
    <name evidence="9" type="ORF">PF002_g17184</name>
    <name evidence="8" type="ORF">PF004_g14717</name>
    <name evidence="7" type="ORF">PF005_g15534</name>
    <name evidence="6" type="ORF">PF006_g14711</name>
    <name evidence="4" type="ORF">PF007_g16028</name>
    <name evidence="2" type="ORF">PF009_g16841</name>
    <name evidence="5" type="ORF">PF010_g15157</name>
    <name evidence="3" type="ORF">PF011_g20121</name>
</gene>
<dbReference type="Proteomes" id="UP000440732">
    <property type="component" value="Unassembled WGS sequence"/>
</dbReference>
<dbReference type="Proteomes" id="UP000433483">
    <property type="component" value="Unassembled WGS sequence"/>
</dbReference>
<evidence type="ECO:0000313" key="5">
    <source>
        <dbReference type="EMBL" id="KAE9099538.1"/>
    </source>
</evidence>
<reference evidence="11 12" key="1">
    <citation type="submission" date="2018-08" db="EMBL/GenBank/DDBJ databases">
        <title>Genomic investigation of the strawberry pathogen Phytophthora fragariae indicates pathogenicity is determined by transcriptional variation in three key races.</title>
        <authorList>
            <person name="Adams T.M."/>
            <person name="Armitage A.D."/>
            <person name="Sobczyk M.K."/>
            <person name="Bates H.J."/>
            <person name="Dunwell J.M."/>
            <person name="Nellist C.F."/>
            <person name="Harrison R.J."/>
        </authorList>
    </citation>
    <scope>NUCLEOTIDE SEQUENCE [LARGE SCALE GENOMIC DNA]</scope>
    <source>
        <strain evidence="10 13">A4</strain>
        <strain evidence="9 14">BC-1</strain>
        <strain evidence="8 18">BC-23</strain>
        <strain evidence="7 12">NOV-27</strain>
        <strain evidence="6 15">NOV-5</strain>
        <strain evidence="4 16">NOV-71</strain>
        <strain evidence="2 11">NOV-9</strain>
        <strain evidence="5 19">ONT-3</strain>
        <strain evidence="3 17">SCRP245</strain>
    </source>
</reference>
<dbReference type="EMBL" id="QXGA01000936">
    <property type="protein sequence ID" value="KAE9134941.1"/>
    <property type="molecule type" value="Genomic_DNA"/>
</dbReference>
<dbReference type="EMBL" id="QXGC01000952">
    <property type="protein sequence ID" value="KAE9215532.1"/>
    <property type="molecule type" value="Genomic_DNA"/>
</dbReference>
<dbReference type="Proteomes" id="UP000429523">
    <property type="component" value="Unassembled WGS sequence"/>
</dbReference>
<dbReference type="Proteomes" id="UP000460718">
    <property type="component" value="Unassembled WGS sequence"/>
</dbReference>
<dbReference type="EMBL" id="QXGE01000886">
    <property type="protein sequence ID" value="KAE9301702.1"/>
    <property type="molecule type" value="Genomic_DNA"/>
</dbReference>
<evidence type="ECO:0008006" key="20">
    <source>
        <dbReference type="Google" id="ProtNLM"/>
    </source>
</evidence>
<dbReference type="Proteomes" id="UP000437068">
    <property type="component" value="Unassembled WGS sequence"/>
</dbReference>
<organism evidence="6 15">
    <name type="scientific">Phytophthora fragariae</name>
    <dbReference type="NCBI Taxonomy" id="53985"/>
    <lineage>
        <taxon>Eukaryota</taxon>
        <taxon>Sar</taxon>
        <taxon>Stramenopiles</taxon>
        <taxon>Oomycota</taxon>
        <taxon>Peronosporomycetes</taxon>
        <taxon>Peronosporales</taxon>
        <taxon>Peronosporaceae</taxon>
        <taxon>Phytophthora</taxon>
    </lineage>
</organism>
<evidence type="ECO:0000313" key="10">
    <source>
        <dbReference type="EMBL" id="KAE9301702.1"/>
    </source>
</evidence>
<dbReference type="EMBL" id="QXFZ01001012">
    <property type="protein sequence ID" value="KAE9099046.1"/>
    <property type="molecule type" value="Genomic_DNA"/>
</dbReference>
<dbReference type="Proteomes" id="UP000440367">
    <property type="component" value="Unassembled WGS sequence"/>
</dbReference>
<keyword evidence="1" id="KW-0732">Signal</keyword>
<dbReference type="EMBL" id="QXGB01000969">
    <property type="protein sequence ID" value="KAE9199941.1"/>
    <property type="molecule type" value="Genomic_DNA"/>
</dbReference>
<feature type="signal peptide" evidence="1">
    <location>
        <begin position="1"/>
        <end position="17"/>
    </location>
</feature>
<evidence type="ECO:0000256" key="1">
    <source>
        <dbReference type="SAM" id="SignalP"/>
    </source>
</evidence>
<dbReference type="EMBL" id="QXFW01001765">
    <property type="protein sequence ID" value="KAE8986117.1"/>
    <property type="molecule type" value="Genomic_DNA"/>
</dbReference>
<protein>
    <recommendedName>
        <fullName evidence="20">Metallo-beta-lactamase domain-containing protein</fullName>
    </recommendedName>
</protein>
<evidence type="ECO:0000313" key="9">
    <source>
        <dbReference type="EMBL" id="KAE9216063.1"/>
    </source>
</evidence>
<dbReference type="Proteomes" id="UP000476176">
    <property type="component" value="Unassembled WGS sequence"/>
</dbReference>
<evidence type="ECO:0000313" key="17">
    <source>
        <dbReference type="Proteomes" id="UP000460718"/>
    </source>
</evidence>
<dbReference type="Proteomes" id="UP000441208">
    <property type="component" value="Unassembled WGS sequence"/>
</dbReference>
<feature type="chain" id="PRO_5036166134" description="Metallo-beta-lactamase domain-containing protein" evidence="1">
    <location>
        <begin position="18"/>
        <end position="60"/>
    </location>
</feature>
<evidence type="ECO:0000313" key="7">
    <source>
        <dbReference type="EMBL" id="KAE9199941.1"/>
    </source>
</evidence>
<dbReference type="EMBL" id="QXGD01001057">
    <property type="protein sequence ID" value="KAE9216063.1"/>
    <property type="molecule type" value="Genomic_DNA"/>
</dbReference>
<dbReference type="EMBL" id="QXGF01001043">
    <property type="protein sequence ID" value="KAE8933142.1"/>
    <property type="molecule type" value="Genomic_DNA"/>
</dbReference>
<comment type="caution">
    <text evidence="6">The sequence shown here is derived from an EMBL/GenBank/DDBJ whole genome shotgun (WGS) entry which is preliminary data.</text>
</comment>
<evidence type="ECO:0000313" key="6">
    <source>
        <dbReference type="EMBL" id="KAE9134941.1"/>
    </source>
</evidence>
<evidence type="ECO:0000313" key="18">
    <source>
        <dbReference type="Proteomes" id="UP000476176"/>
    </source>
</evidence>
<evidence type="ECO:0000313" key="3">
    <source>
        <dbReference type="EMBL" id="KAE8986117.1"/>
    </source>
</evidence>
<proteinExistence type="predicted"/>
<evidence type="ECO:0000313" key="4">
    <source>
        <dbReference type="EMBL" id="KAE9099046.1"/>
    </source>
</evidence>
<name>A0A6A3TIT4_9STRA</name>
<evidence type="ECO:0000313" key="12">
    <source>
        <dbReference type="Proteomes" id="UP000433483"/>
    </source>
</evidence>
<sequence>MRCLWVLRLLDVWGCNGNRPIPAFPAQYVFIQHRCERVILDTGSTFPHARCGSTTGDAVE</sequence>
<evidence type="ECO:0000313" key="8">
    <source>
        <dbReference type="EMBL" id="KAE9215532.1"/>
    </source>
</evidence>
<evidence type="ECO:0000313" key="2">
    <source>
        <dbReference type="EMBL" id="KAE8933142.1"/>
    </source>
</evidence>
<dbReference type="EMBL" id="QXFX01000973">
    <property type="protein sequence ID" value="KAE9099538.1"/>
    <property type="molecule type" value="Genomic_DNA"/>
</dbReference>
<evidence type="ECO:0000313" key="15">
    <source>
        <dbReference type="Proteomes" id="UP000440732"/>
    </source>
</evidence>
<accession>A0A6A3TIT4</accession>
<dbReference type="Proteomes" id="UP000488956">
    <property type="component" value="Unassembled WGS sequence"/>
</dbReference>
<evidence type="ECO:0000313" key="16">
    <source>
        <dbReference type="Proteomes" id="UP000441208"/>
    </source>
</evidence>
<evidence type="ECO:0000313" key="14">
    <source>
        <dbReference type="Proteomes" id="UP000440367"/>
    </source>
</evidence>
<evidence type="ECO:0000313" key="13">
    <source>
        <dbReference type="Proteomes" id="UP000437068"/>
    </source>
</evidence>
<keyword evidence="12" id="KW-1185">Reference proteome</keyword>
<evidence type="ECO:0000313" key="11">
    <source>
        <dbReference type="Proteomes" id="UP000429523"/>
    </source>
</evidence>
<evidence type="ECO:0000313" key="19">
    <source>
        <dbReference type="Proteomes" id="UP000488956"/>
    </source>
</evidence>